<organism evidence="10 11">
    <name type="scientific">Hoylesella loescheii DSM 19665 = JCM 12249 = ATCC 15930</name>
    <dbReference type="NCBI Taxonomy" id="1122985"/>
    <lineage>
        <taxon>Bacteria</taxon>
        <taxon>Pseudomonadati</taxon>
        <taxon>Bacteroidota</taxon>
        <taxon>Bacteroidia</taxon>
        <taxon>Bacteroidales</taxon>
        <taxon>Prevotellaceae</taxon>
        <taxon>Hoylesella</taxon>
    </lineage>
</organism>
<name>A0A069QUS1_HOYLO</name>
<keyword evidence="4 10" id="KW-0067">ATP-binding</keyword>
<proteinExistence type="predicted"/>
<feature type="transmembrane region" description="Helical" evidence="7">
    <location>
        <begin position="133"/>
        <end position="155"/>
    </location>
</feature>
<dbReference type="Pfam" id="PF00005">
    <property type="entry name" value="ABC_tran"/>
    <property type="match status" value="1"/>
</dbReference>
<dbReference type="GO" id="GO:0005886">
    <property type="term" value="C:plasma membrane"/>
    <property type="evidence" value="ECO:0007669"/>
    <property type="project" value="UniProtKB-SubCell"/>
</dbReference>
<evidence type="ECO:0000313" key="11">
    <source>
        <dbReference type="Proteomes" id="UP000027442"/>
    </source>
</evidence>
<dbReference type="InterPro" id="IPR039421">
    <property type="entry name" value="Type_1_exporter"/>
</dbReference>
<feature type="domain" description="ABC transporter" evidence="8">
    <location>
        <begin position="423"/>
        <end position="656"/>
    </location>
</feature>
<dbReference type="InterPro" id="IPR003439">
    <property type="entry name" value="ABC_transporter-like_ATP-bd"/>
</dbReference>
<dbReference type="GO" id="GO:0016887">
    <property type="term" value="F:ATP hydrolysis activity"/>
    <property type="evidence" value="ECO:0007669"/>
    <property type="project" value="InterPro"/>
</dbReference>
<keyword evidence="5 7" id="KW-1133">Transmembrane helix</keyword>
<dbReference type="eggNOG" id="COG1132">
    <property type="taxonomic scope" value="Bacteria"/>
</dbReference>
<dbReference type="Proteomes" id="UP000027442">
    <property type="component" value="Unassembled WGS sequence"/>
</dbReference>
<dbReference type="SMART" id="SM00382">
    <property type="entry name" value="AAA"/>
    <property type="match status" value="1"/>
</dbReference>
<keyword evidence="2 7" id="KW-0812">Transmembrane</keyword>
<feature type="transmembrane region" description="Helical" evidence="7">
    <location>
        <begin position="229"/>
        <end position="259"/>
    </location>
</feature>
<dbReference type="Pfam" id="PF00664">
    <property type="entry name" value="ABC_membrane"/>
    <property type="match status" value="1"/>
</dbReference>
<dbReference type="InterPro" id="IPR036640">
    <property type="entry name" value="ABC1_TM_sf"/>
</dbReference>
<dbReference type="HOGENOM" id="CLU_000604_84_3_10"/>
<evidence type="ECO:0000256" key="5">
    <source>
        <dbReference type="ARBA" id="ARBA00022989"/>
    </source>
</evidence>
<dbReference type="FunFam" id="3.40.50.300:FF:000218">
    <property type="entry name" value="Multidrug ABC transporter ATP-binding protein"/>
    <property type="match status" value="1"/>
</dbReference>
<keyword evidence="11" id="KW-1185">Reference proteome</keyword>
<dbReference type="InterPro" id="IPR003593">
    <property type="entry name" value="AAA+_ATPase"/>
</dbReference>
<dbReference type="PATRIC" id="fig|1122985.7.peg.222"/>
<dbReference type="EMBL" id="JNGW01000013">
    <property type="protein sequence ID" value="KDR53606.1"/>
    <property type="molecule type" value="Genomic_DNA"/>
</dbReference>
<evidence type="ECO:0000256" key="7">
    <source>
        <dbReference type="SAM" id="Phobius"/>
    </source>
</evidence>
<evidence type="ECO:0000259" key="9">
    <source>
        <dbReference type="PROSITE" id="PS50929"/>
    </source>
</evidence>
<evidence type="ECO:0000256" key="1">
    <source>
        <dbReference type="ARBA" id="ARBA00004651"/>
    </source>
</evidence>
<gene>
    <name evidence="10" type="ORF">HMPREF1991_00213</name>
</gene>
<dbReference type="AlphaFoldDB" id="A0A069QUS1"/>
<dbReference type="Gene3D" id="1.20.1560.10">
    <property type="entry name" value="ABC transporter type 1, transmembrane domain"/>
    <property type="match status" value="1"/>
</dbReference>
<accession>A0A069QUS1</accession>
<evidence type="ECO:0000313" key="10">
    <source>
        <dbReference type="EMBL" id="KDR53606.1"/>
    </source>
</evidence>
<dbReference type="PROSITE" id="PS50893">
    <property type="entry name" value="ABC_TRANSPORTER_2"/>
    <property type="match status" value="1"/>
</dbReference>
<evidence type="ECO:0000259" key="8">
    <source>
        <dbReference type="PROSITE" id="PS50893"/>
    </source>
</evidence>
<evidence type="ECO:0000256" key="2">
    <source>
        <dbReference type="ARBA" id="ARBA00022692"/>
    </source>
</evidence>
<dbReference type="PROSITE" id="PS50929">
    <property type="entry name" value="ABC_TM1F"/>
    <property type="match status" value="1"/>
</dbReference>
<dbReference type="GO" id="GO:0140359">
    <property type="term" value="F:ABC-type transporter activity"/>
    <property type="evidence" value="ECO:0007669"/>
    <property type="project" value="InterPro"/>
</dbReference>
<keyword evidence="3" id="KW-0547">Nucleotide-binding</keyword>
<comment type="subcellular location">
    <subcellularLocation>
        <location evidence="1">Cell membrane</location>
        <topology evidence="1">Multi-pass membrane protein</topology>
    </subcellularLocation>
</comment>
<comment type="caution">
    <text evidence="10">The sequence shown here is derived from an EMBL/GenBank/DDBJ whole genome shotgun (WGS) entry which is preliminary data.</text>
</comment>
<dbReference type="SUPFAM" id="SSF90123">
    <property type="entry name" value="ABC transporter transmembrane region"/>
    <property type="match status" value="1"/>
</dbReference>
<evidence type="ECO:0000256" key="3">
    <source>
        <dbReference type="ARBA" id="ARBA00022741"/>
    </source>
</evidence>
<dbReference type="CDD" id="cd03251">
    <property type="entry name" value="ABCC_MsbA"/>
    <property type="match status" value="1"/>
</dbReference>
<dbReference type="CDD" id="cd18552">
    <property type="entry name" value="ABC_6TM_MsbA_like"/>
    <property type="match status" value="1"/>
</dbReference>
<dbReference type="PANTHER" id="PTHR24221">
    <property type="entry name" value="ATP-BINDING CASSETTE SUB-FAMILY B"/>
    <property type="match status" value="1"/>
</dbReference>
<evidence type="ECO:0000256" key="4">
    <source>
        <dbReference type="ARBA" id="ARBA00022840"/>
    </source>
</evidence>
<keyword evidence="6 7" id="KW-0472">Membrane</keyword>
<dbReference type="SUPFAM" id="SSF52540">
    <property type="entry name" value="P-loop containing nucleoside triphosphate hydrolases"/>
    <property type="match status" value="1"/>
</dbReference>
<dbReference type="GO" id="GO:0034040">
    <property type="term" value="F:ATPase-coupled lipid transmembrane transporter activity"/>
    <property type="evidence" value="ECO:0007669"/>
    <property type="project" value="TreeGrafter"/>
</dbReference>
<dbReference type="InterPro" id="IPR011527">
    <property type="entry name" value="ABC1_TM_dom"/>
</dbReference>
<dbReference type="PROSITE" id="PS00211">
    <property type="entry name" value="ABC_TRANSPORTER_1"/>
    <property type="match status" value="1"/>
</dbReference>
<dbReference type="InterPro" id="IPR017871">
    <property type="entry name" value="ABC_transporter-like_CS"/>
</dbReference>
<sequence>MLVIAAQLPDIMKNNHKEVVKARNLHYLCISKYIIQHSSRCVFILVMKEFLRVLRRFVPPYKKYLALSVVFNILSAILNIFSFATLIPILNILFKTSEAAKPVPYMAWGSAENIGQLVDVIVNNLNYYIQRMIVEWGATTTLLVVGLLLAFMTMLKTLSYFLSSAAIIPIRTGVVRDIRNQMYCKITSLSLGFFSEERKGDLIARMSGDVQEIEGSIMSSLDMLFKNPILILTYFITLVIVSWQLTLFTLVFVPIFGWFMGYVGRKLKQNSIKAQSLWSDTMSQVEETLGGLRIIKAFCAEEKMNVRFDKVNSAYRNDIMKVNIRQQLAHPMSEFLGTVMIVIVLWFGGILVLNNQVMQGPTFIYYLVMLYSIINPLKDFSRAGYNIPKGLASMERVDKILKAEIDIKEKENPVHIANFEHQIEFRDVSFRYGEQWVLRHINLIIRKGQSVALVGQSGSGKSTLVDLIPRYYDVQEGEVLIDGINVKDLGVHDLRQLIGNVNQEAILFNDSFYNNITFGVDNASMHDVEEAARIANAYDFIMETEHGFDTNIGDRGGRLSGGQRQRVSIARAVLKNPPILILDEATSALDTESERLVQDALERLMKTRTTVAIAHRLSTIKNADEICVLHEGRIVERGTHEELLAIDGYYRKLNDMQSL</sequence>
<feature type="domain" description="ABC transmembrane type-1" evidence="9">
    <location>
        <begin position="66"/>
        <end position="389"/>
    </location>
</feature>
<feature type="transmembrane region" description="Helical" evidence="7">
    <location>
        <begin position="335"/>
        <end position="353"/>
    </location>
</feature>
<reference evidence="10 11" key="1">
    <citation type="submission" date="2013-08" db="EMBL/GenBank/DDBJ databases">
        <authorList>
            <person name="Weinstock G."/>
            <person name="Sodergren E."/>
            <person name="Wylie T."/>
            <person name="Fulton L."/>
            <person name="Fulton R."/>
            <person name="Fronick C."/>
            <person name="O'Laughlin M."/>
            <person name="Godfrey J."/>
            <person name="Miner T."/>
            <person name="Herter B."/>
            <person name="Appelbaum E."/>
            <person name="Cordes M."/>
            <person name="Lek S."/>
            <person name="Wollam A."/>
            <person name="Pepin K.H."/>
            <person name="Palsikar V.B."/>
            <person name="Mitreva M."/>
            <person name="Wilson R.K."/>
        </authorList>
    </citation>
    <scope>NUCLEOTIDE SEQUENCE [LARGE SCALE GENOMIC DNA]</scope>
    <source>
        <strain evidence="10 11">ATCC 15930</strain>
    </source>
</reference>
<protein>
    <submittedName>
        <fullName evidence="10">Lipid A export ATP-binding/permease protein MsbA family protein</fullName>
    </submittedName>
</protein>
<dbReference type="Gene3D" id="3.40.50.300">
    <property type="entry name" value="P-loop containing nucleotide triphosphate hydrolases"/>
    <property type="match status" value="1"/>
</dbReference>
<evidence type="ECO:0000256" key="6">
    <source>
        <dbReference type="ARBA" id="ARBA00023136"/>
    </source>
</evidence>
<feature type="transmembrane region" description="Helical" evidence="7">
    <location>
        <begin position="64"/>
        <end position="94"/>
    </location>
</feature>
<dbReference type="PANTHER" id="PTHR24221:SF654">
    <property type="entry name" value="ATP-BINDING CASSETTE SUB-FAMILY B MEMBER 6"/>
    <property type="match status" value="1"/>
</dbReference>
<dbReference type="GO" id="GO:0005524">
    <property type="term" value="F:ATP binding"/>
    <property type="evidence" value="ECO:0007669"/>
    <property type="project" value="UniProtKB-KW"/>
</dbReference>
<dbReference type="InterPro" id="IPR027417">
    <property type="entry name" value="P-loop_NTPase"/>
</dbReference>